<dbReference type="GeneID" id="9057574"/>
<sequence>CFQDWSVEPEDTPQPVAADACGQSGARDTAATEMRRTQPDSESVSVSLGSPSSEPSTPEEVER</sequence>
<organism evidence="3">
    <name type="scientific">Perkinsus marinus (strain ATCC 50983 / TXsc)</name>
    <dbReference type="NCBI Taxonomy" id="423536"/>
    <lineage>
        <taxon>Eukaryota</taxon>
        <taxon>Sar</taxon>
        <taxon>Alveolata</taxon>
        <taxon>Perkinsozoa</taxon>
        <taxon>Perkinsea</taxon>
        <taxon>Perkinsida</taxon>
        <taxon>Perkinsidae</taxon>
        <taxon>Perkinsus</taxon>
    </lineage>
</organism>
<dbReference type="AlphaFoldDB" id="C5KT24"/>
<dbReference type="EMBL" id="GG676168">
    <property type="protein sequence ID" value="EER12374.1"/>
    <property type="molecule type" value="Genomic_DNA"/>
</dbReference>
<feature type="compositionally biased region" description="Low complexity" evidence="1">
    <location>
        <begin position="41"/>
        <end position="56"/>
    </location>
</feature>
<protein>
    <submittedName>
        <fullName evidence="2">Uncharacterized protein</fullName>
    </submittedName>
</protein>
<name>C5KT24_PERM5</name>
<dbReference type="Proteomes" id="UP000007800">
    <property type="component" value="Unassembled WGS sequence"/>
</dbReference>
<reference evidence="2 3" key="1">
    <citation type="submission" date="2008-07" db="EMBL/GenBank/DDBJ databases">
        <authorList>
            <person name="El-Sayed N."/>
            <person name="Caler E."/>
            <person name="Inman J."/>
            <person name="Amedeo P."/>
            <person name="Hass B."/>
            <person name="Wortman J."/>
        </authorList>
    </citation>
    <scope>NUCLEOTIDE SEQUENCE [LARGE SCALE GENOMIC DNA]</scope>
    <source>
        <strain evidence="3">ATCC 50983 / TXsc</strain>
    </source>
</reference>
<feature type="region of interest" description="Disordered" evidence="1">
    <location>
        <begin position="1"/>
        <end position="63"/>
    </location>
</feature>
<dbReference type="RefSeq" id="XP_002780579.1">
    <property type="nucleotide sequence ID" value="XM_002780533.1"/>
</dbReference>
<evidence type="ECO:0000256" key="1">
    <source>
        <dbReference type="SAM" id="MobiDB-lite"/>
    </source>
</evidence>
<feature type="non-terminal residue" evidence="2">
    <location>
        <position position="63"/>
    </location>
</feature>
<proteinExistence type="predicted"/>
<feature type="non-terminal residue" evidence="2">
    <location>
        <position position="1"/>
    </location>
</feature>
<accession>C5KT24</accession>
<keyword evidence="3" id="KW-1185">Reference proteome</keyword>
<dbReference type="InParanoid" id="C5KT24"/>
<evidence type="ECO:0000313" key="2">
    <source>
        <dbReference type="EMBL" id="EER12374.1"/>
    </source>
</evidence>
<evidence type="ECO:0000313" key="3">
    <source>
        <dbReference type="Proteomes" id="UP000007800"/>
    </source>
</evidence>
<gene>
    <name evidence="2" type="ORF">Pmar_PMAR001173</name>
</gene>